<keyword evidence="2" id="KW-1185">Reference proteome</keyword>
<evidence type="ECO:0000313" key="1">
    <source>
        <dbReference type="EMBL" id="KAI9562433.1"/>
    </source>
</evidence>
<evidence type="ECO:0000313" key="2">
    <source>
        <dbReference type="Proteomes" id="UP000820818"/>
    </source>
</evidence>
<protein>
    <recommendedName>
        <fullName evidence="3">DDE-1 domain-containing protein</fullName>
    </recommendedName>
</protein>
<evidence type="ECO:0008006" key="3">
    <source>
        <dbReference type="Google" id="ProtNLM"/>
    </source>
</evidence>
<name>A0AAD5LHJ0_9CRUS</name>
<reference evidence="1 2" key="1">
    <citation type="submission" date="2022-05" db="EMBL/GenBank/DDBJ databases">
        <title>A multi-omics perspective on studying reproductive biology in Daphnia sinensis.</title>
        <authorList>
            <person name="Jia J."/>
        </authorList>
    </citation>
    <scope>NUCLEOTIDE SEQUENCE [LARGE SCALE GENOMIC DNA]</scope>
    <source>
        <strain evidence="1 2">WSL</strain>
    </source>
</reference>
<comment type="caution">
    <text evidence="1">The sequence shown here is derived from an EMBL/GenBank/DDBJ whole genome shotgun (WGS) entry which is preliminary data.</text>
</comment>
<dbReference type="Proteomes" id="UP000820818">
    <property type="component" value="Linkage Group LG2"/>
</dbReference>
<gene>
    <name evidence="1" type="ORF">GHT06_009863</name>
</gene>
<dbReference type="EMBL" id="WJBH02000002">
    <property type="protein sequence ID" value="KAI9562433.1"/>
    <property type="molecule type" value="Genomic_DNA"/>
</dbReference>
<proteinExistence type="predicted"/>
<organism evidence="1 2">
    <name type="scientific">Daphnia sinensis</name>
    <dbReference type="NCBI Taxonomy" id="1820382"/>
    <lineage>
        <taxon>Eukaryota</taxon>
        <taxon>Metazoa</taxon>
        <taxon>Ecdysozoa</taxon>
        <taxon>Arthropoda</taxon>
        <taxon>Crustacea</taxon>
        <taxon>Branchiopoda</taxon>
        <taxon>Diplostraca</taxon>
        <taxon>Cladocera</taxon>
        <taxon>Anomopoda</taxon>
        <taxon>Daphniidae</taxon>
        <taxon>Daphnia</taxon>
        <taxon>Daphnia similis group</taxon>
    </lineage>
</organism>
<sequence length="122" mass="13932">MYCKEEGIILQTFPPNTSHGSQPLDRTFYGPFKRYLKQVHDEFMRRNPGKAITIYDVPIISKLAIEKAFTELNIKKGFSATGIFPLNHTAIPEKMYSLSKTSDLSGETMKKLSLCRLKLFNV</sequence>
<dbReference type="AlphaFoldDB" id="A0AAD5LHJ0"/>
<accession>A0AAD5LHJ0</accession>